<accession>A0A076LAG6</accession>
<evidence type="ECO:0000313" key="1">
    <source>
        <dbReference type="EMBL" id="AIJ05181.1"/>
    </source>
</evidence>
<gene>
    <name evidence="1" type="ORF">JH146_0331</name>
</gene>
<protein>
    <submittedName>
        <fullName evidence="1">Uncharacterized protein</fullName>
    </submittedName>
</protein>
<dbReference type="AlphaFoldDB" id="A0A076LAG6"/>
<dbReference type="KEGG" id="mjh:JH146_0331"/>
<dbReference type="RefSeq" id="WP_048201376.1">
    <property type="nucleotide sequence ID" value="NZ_CP009149.1"/>
</dbReference>
<sequence length="232" mass="26890">MIELLQSLLEILTILRDVLDKSIEQINRKKLKSQLIRLLELEIISLKISIDNSIKSIQKLNAILEDINNLKEPEKEAEMLACEISNNVNKIAYSLSNILKIYSNHKEEFHKVLGNDEAKIFLDGLANTFKADNGRYSIDFDTFIDYLIYGLRSFEFKKEEKNVYIGLSNCIFNICFRLLLNCTNDEDSKKYMPFINTFNKKINECCPILNELGNAILKKFQLLLDIESILPQ</sequence>
<dbReference type="Proteomes" id="UP000028781">
    <property type="component" value="Chromosome"/>
</dbReference>
<dbReference type="OrthoDB" id="380931at2157"/>
<evidence type="ECO:0000313" key="2">
    <source>
        <dbReference type="Proteomes" id="UP000028781"/>
    </source>
</evidence>
<proteinExistence type="predicted"/>
<organism evidence="1 2">
    <name type="scientific">Methanocaldococcus bathoardescens</name>
    <dbReference type="NCBI Taxonomy" id="1301915"/>
    <lineage>
        <taxon>Archaea</taxon>
        <taxon>Methanobacteriati</taxon>
        <taxon>Methanobacteriota</taxon>
        <taxon>Methanomada group</taxon>
        <taxon>Methanococci</taxon>
        <taxon>Methanococcales</taxon>
        <taxon>Methanocaldococcaceae</taxon>
        <taxon>Methanocaldococcus</taxon>
    </lineage>
</organism>
<reference evidence="1 2" key="1">
    <citation type="journal article" date="2015" name="Int. J. Syst. Evol. Microbiol.">
        <title>M ethanocaldococcus bathoardescens sp. nov., a hyperthermophilic methanogen isolated from a volcanically active deep-sea hydrothermal vent.</title>
        <authorList>
            <person name="Stewart L.C."/>
            <person name="Jung J.H."/>
            <person name="Kim Y.T."/>
            <person name="Kwon S.W."/>
            <person name="Park C.S."/>
            <person name="Holden J.F."/>
        </authorList>
    </citation>
    <scope>NUCLEOTIDE SEQUENCE [LARGE SCALE GENOMIC DNA]</scope>
    <source>
        <strain evidence="1 2">JH146</strain>
    </source>
</reference>
<name>A0A076LAG6_9EURY</name>
<dbReference type="EMBL" id="CP009149">
    <property type="protein sequence ID" value="AIJ05181.1"/>
    <property type="molecule type" value="Genomic_DNA"/>
</dbReference>
<dbReference type="GeneID" id="24890924"/>
<dbReference type="HOGENOM" id="CLU_1173374_0_0_2"/>
<keyword evidence="2" id="KW-1185">Reference proteome</keyword>